<dbReference type="InterPro" id="IPR005845">
    <property type="entry name" value="A-D-PHexomutase_a/b/a-II"/>
</dbReference>
<dbReference type="FunFam" id="3.40.120.10:FF:000009">
    <property type="entry name" value="Phosphoglucomutase, cytoplasmic 1"/>
    <property type="match status" value="1"/>
</dbReference>
<gene>
    <name evidence="22" type="ORF">L195_g010652</name>
</gene>
<keyword evidence="11" id="KW-0479">Metal-binding</keyword>
<evidence type="ECO:0000256" key="12">
    <source>
        <dbReference type="ARBA" id="ARBA00022842"/>
    </source>
</evidence>
<evidence type="ECO:0000256" key="11">
    <source>
        <dbReference type="ARBA" id="ARBA00022723"/>
    </source>
</evidence>
<evidence type="ECO:0000256" key="3">
    <source>
        <dbReference type="ARBA" id="ARBA00004229"/>
    </source>
</evidence>
<dbReference type="FunFam" id="3.30.310.50:FF:000002">
    <property type="entry name" value="Phosphoglucomutase 5"/>
    <property type="match status" value="1"/>
</dbReference>
<dbReference type="NCBIfam" id="NF005737">
    <property type="entry name" value="PRK07564.1-1"/>
    <property type="match status" value="1"/>
</dbReference>
<evidence type="ECO:0000256" key="14">
    <source>
        <dbReference type="ARBA" id="ARBA00023235"/>
    </source>
</evidence>
<evidence type="ECO:0000256" key="10">
    <source>
        <dbReference type="ARBA" id="ARBA00022640"/>
    </source>
</evidence>
<keyword evidence="12" id="KW-0460">Magnesium</keyword>
<comment type="similarity">
    <text evidence="4">Belongs to the phosphohexose mutase family.</text>
</comment>
<keyword evidence="8" id="KW-0150">Chloroplast</keyword>
<proteinExistence type="inferred from homology"/>
<comment type="catalytic activity">
    <reaction evidence="17">
        <text>alpha-D-glucose 1,6-bisphosphate + L-seryl-[protein] = O-phospho-L-seryl-[protein] + alpha-D-glucose 6-phosphate</text>
        <dbReference type="Rhea" id="RHEA:68752"/>
        <dbReference type="Rhea" id="RHEA-COMP:9863"/>
        <dbReference type="Rhea" id="RHEA-COMP:11604"/>
        <dbReference type="ChEBI" id="CHEBI:29999"/>
        <dbReference type="ChEBI" id="CHEBI:58225"/>
        <dbReference type="ChEBI" id="CHEBI:58392"/>
        <dbReference type="ChEBI" id="CHEBI:83421"/>
    </reaction>
</comment>
<evidence type="ECO:0000256" key="1">
    <source>
        <dbReference type="ARBA" id="ARBA00000443"/>
    </source>
</evidence>
<keyword evidence="13" id="KW-0809">Transit peptide</keyword>
<organism evidence="22 23">
    <name type="scientific">Trifolium pratense</name>
    <name type="common">Red clover</name>
    <dbReference type="NCBI Taxonomy" id="57577"/>
    <lineage>
        <taxon>Eukaryota</taxon>
        <taxon>Viridiplantae</taxon>
        <taxon>Streptophyta</taxon>
        <taxon>Embryophyta</taxon>
        <taxon>Tracheophyta</taxon>
        <taxon>Spermatophyta</taxon>
        <taxon>Magnoliopsida</taxon>
        <taxon>eudicotyledons</taxon>
        <taxon>Gunneridae</taxon>
        <taxon>Pentapetalae</taxon>
        <taxon>rosids</taxon>
        <taxon>fabids</taxon>
        <taxon>Fabales</taxon>
        <taxon>Fabaceae</taxon>
        <taxon>Papilionoideae</taxon>
        <taxon>50 kb inversion clade</taxon>
        <taxon>NPAAA clade</taxon>
        <taxon>Hologalegina</taxon>
        <taxon>IRL clade</taxon>
        <taxon>Trifolieae</taxon>
        <taxon>Trifolium</taxon>
    </lineage>
</organism>
<protein>
    <recommendedName>
        <fullName evidence="6">phosphoglucomutase (alpha-D-glucose-1,6-bisphosphate-dependent)</fullName>
        <ecNumber evidence="6">5.4.2.2</ecNumber>
    </recommendedName>
    <alternativeName>
        <fullName evidence="16">Glucose phosphomutase</fullName>
    </alternativeName>
</protein>
<sequence length="657" mass="72056">MSMAFCHRLDNFIISAFKPQNSYTHLSIQSSFNLPSHSSFKVQNFPFRVRYNPSIRATSSSSSTPTTIAEPNGIKINSIPTKPIEGQKTGTSGLRKKVKVFMQENYLANWIQALFNSLPPEDYKNGVLVLGGDGRYFNREAAQIIIKIAAGNGVGKILVGKEGILSTPAVSAVIRKRQASKTKSFFFSITFPTNLFSSHFLKLQQANGGFIMSASHNPGGPEYDWGIKFNYSSGQPAPESITDKIYGNTLSISEIKIADIPDVDLSNVGVTKFGNFSVEVIDPVSDYLELLETVFDFQLIKGLISRPDFRFTFDAMHAVAGAYATPIFVDKLGASPDSISNGIPLEDFGHGHPDPNLTYAKDLVNIMYAENGPDFGAASDGDGDRNMILGSSFFVTPSDSVAVIAANAKEAIPYFKDSVKGLARSMPTSGALDRVAEKLNLPFFEVPTGWKFFGNLMDAGNLSICGEESFGTGSDHIREKDGIWAVLAWLSIIAHRNKDTKPGEKLVSVSDVVKEHWATYGRNFFSRYDYEECESEGANKMVEYLRERLSKSKAGDKYGSYVLQFADDFTYTDPVDGSVVSKQGVRFVFTDGSRIIYRLSGTGSAGATVRVYIEQFEPDVSKHDVDAQIALKPLIDLALSVSKLKDFTGREKPTVIT</sequence>
<dbReference type="GO" id="GO:0004614">
    <property type="term" value="F:phosphoglucomutase activity"/>
    <property type="evidence" value="ECO:0007669"/>
    <property type="project" value="UniProtKB-EC"/>
</dbReference>
<dbReference type="GO" id="GO:0005829">
    <property type="term" value="C:cytosol"/>
    <property type="evidence" value="ECO:0007669"/>
    <property type="project" value="TreeGrafter"/>
</dbReference>
<dbReference type="STRING" id="57577.A0A2K3PFA6"/>
<evidence type="ECO:0000256" key="17">
    <source>
        <dbReference type="ARBA" id="ARBA00049318"/>
    </source>
</evidence>
<dbReference type="EC" id="5.4.2.2" evidence="6"/>
<evidence type="ECO:0000256" key="4">
    <source>
        <dbReference type="ARBA" id="ARBA00010231"/>
    </source>
</evidence>
<evidence type="ECO:0000256" key="13">
    <source>
        <dbReference type="ARBA" id="ARBA00022946"/>
    </source>
</evidence>
<dbReference type="Pfam" id="PF02878">
    <property type="entry name" value="PGM_PMM_I"/>
    <property type="match status" value="1"/>
</dbReference>
<comment type="subunit">
    <text evidence="5">Monomer.</text>
</comment>
<reference evidence="22 23" key="2">
    <citation type="journal article" date="2017" name="Front. Plant Sci.">
        <title>Gene Classification and Mining of Molecular Markers Useful in Red Clover (Trifolium pratense) Breeding.</title>
        <authorList>
            <person name="Istvanek J."/>
            <person name="Dluhosova J."/>
            <person name="Dluhos P."/>
            <person name="Patkova L."/>
            <person name="Nedelnik J."/>
            <person name="Repkova J."/>
        </authorList>
    </citation>
    <scope>NUCLEOTIDE SEQUENCE [LARGE SCALE GENOMIC DNA]</scope>
    <source>
        <strain evidence="23">cv. Tatra</strain>
        <tissue evidence="22">Young leaves</tissue>
    </source>
</reference>
<evidence type="ECO:0000256" key="9">
    <source>
        <dbReference type="ARBA" id="ARBA00022553"/>
    </source>
</evidence>
<dbReference type="AlphaFoldDB" id="A0A2K3PFA6"/>
<dbReference type="Proteomes" id="UP000236291">
    <property type="component" value="Unassembled WGS sequence"/>
</dbReference>
<evidence type="ECO:0000256" key="7">
    <source>
        <dbReference type="ARBA" id="ARBA00022526"/>
    </source>
</evidence>
<keyword evidence="7" id="KW-0313">Glucose metabolism</keyword>
<evidence type="ECO:0000256" key="6">
    <source>
        <dbReference type="ARBA" id="ARBA00012728"/>
    </source>
</evidence>
<dbReference type="PANTHER" id="PTHR22573">
    <property type="entry name" value="PHOSPHOHEXOMUTASE FAMILY MEMBER"/>
    <property type="match status" value="1"/>
</dbReference>
<dbReference type="Pfam" id="PF02879">
    <property type="entry name" value="PGM_PMM_II"/>
    <property type="match status" value="1"/>
</dbReference>
<dbReference type="GO" id="GO:0006006">
    <property type="term" value="P:glucose metabolic process"/>
    <property type="evidence" value="ECO:0007669"/>
    <property type="project" value="UniProtKB-KW"/>
</dbReference>
<dbReference type="Gene3D" id="3.30.310.50">
    <property type="entry name" value="Alpha-D-phosphohexomutase, C-terminal domain"/>
    <property type="match status" value="1"/>
</dbReference>
<evidence type="ECO:0000259" key="19">
    <source>
        <dbReference type="Pfam" id="PF02878"/>
    </source>
</evidence>
<comment type="caution">
    <text evidence="22">The sequence shown here is derived from an EMBL/GenBank/DDBJ whole genome shotgun (WGS) entry which is preliminary data.</text>
</comment>
<evidence type="ECO:0000256" key="16">
    <source>
        <dbReference type="ARBA" id="ARBA00041398"/>
    </source>
</evidence>
<keyword evidence="15" id="KW-0119">Carbohydrate metabolism</keyword>
<evidence type="ECO:0000256" key="15">
    <source>
        <dbReference type="ARBA" id="ARBA00023277"/>
    </source>
</evidence>
<evidence type="ECO:0000259" key="20">
    <source>
        <dbReference type="Pfam" id="PF02879"/>
    </source>
</evidence>
<comment type="catalytic activity">
    <reaction evidence="1">
        <text>alpha-D-glucose 1-phosphate = alpha-D-glucose 6-phosphate</text>
        <dbReference type="Rhea" id="RHEA:23536"/>
        <dbReference type="ChEBI" id="CHEBI:58225"/>
        <dbReference type="ChEBI" id="CHEBI:58601"/>
        <dbReference type="EC" id="5.4.2.2"/>
    </reaction>
</comment>
<keyword evidence="14" id="KW-0413">Isomerase</keyword>
<evidence type="ECO:0000256" key="2">
    <source>
        <dbReference type="ARBA" id="ARBA00001946"/>
    </source>
</evidence>
<dbReference type="GO" id="GO:0000287">
    <property type="term" value="F:magnesium ion binding"/>
    <property type="evidence" value="ECO:0007669"/>
    <property type="project" value="InterPro"/>
</dbReference>
<dbReference type="InterPro" id="IPR045244">
    <property type="entry name" value="PGM"/>
</dbReference>
<dbReference type="CDD" id="cd03085">
    <property type="entry name" value="PGM1"/>
    <property type="match status" value="1"/>
</dbReference>
<keyword evidence="10" id="KW-0934">Plastid</keyword>
<dbReference type="Pfam" id="PF02880">
    <property type="entry name" value="PGM_PMM_III"/>
    <property type="match status" value="1"/>
</dbReference>
<evidence type="ECO:0000256" key="5">
    <source>
        <dbReference type="ARBA" id="ARBA00011245"/>
    </source>
</evidence>
<feature type="domain" description="Alpha-D-phosphohexomutase alpha/beta/alpha" evidence="21">
    <location>
        <begin position="398"/>
        <end position="518"/>
    </location>
</feature>
<dbReference type="InterPro" id="IPR016055">
    <property type="entry name" value="A-D-PHexomutase_a/b/a-I/II/III"/>
</dbReference>
<dbReference type="SUPFAM" id="SSF55957">
    <property type="entry name" value="Phosphoglucomutase, C-terminal domain"/>
    <property type="match status" value="1"/>
</dbReference>
<dbReference type="InterPro" id="IPR036900">
    <property type="entry name" value="A-D-PHexomutase_C_sf"/>
</dbReference>
<dbReference type="FunFam" id="3.40.120.10:FF:000005">
    <property type="entry name" value="Phosphoglucomutase 5"/>
    <property type="match status" value="1"/>
</dbReference>
<accession>A0A2K3PFA6</accession>
<dbReference type="PANTHER" id="PTHR22573:SF59">
    <property type="entry name" value="PHOSPHOGLUCOMUTASE, CHLOROPLASTIC"/>
    <property type="match status" value="1"/>
</dbReference>
<dbReference type="InterPro" id="IPR005841">
    <property type="entry name" value="Alpha-D-phosphohexomutase_SF"/>
</dbReference>
<keyword evidence="9" id="KW-0597">Phosphoprotein</keyword>
<comment type="cofactor">
    <cofactor evidence="2">
        <name>Mg(2+)</name>
        <dbReference type="ChEBI" id="CHEBI:18420"/>
    </cofactor>
</comment>
<dbReference type="InterPro" id="IPR016066">
    <property type="entry name" value="A-D-PHexomutase_CS"/>
</dbReference>
<dbReference type="InterPro" id="IPR005844">
    <property type="entry name" value="A-D-PHexomutase_a/b/a-I"/>
</dbReference>
<comment type="catalytic activity">
    <reaction evidence="18">
        <text>O-phospho-L-seryl-[protein] + alpha-D-glucose 1-phosphate = alpha-D-glucose 1,6-bisphosphate + L-seryl-[protein]</text>
        <dbReference type="Rhea" id="RHEA:68748"/>
        <dbReference type="Rhea" id="RHEA-COMP:9863"/>
        <dbReference type="Rhea" id="RHEA-COMP:11604"/>
        <dbReference type="ChEBI" id="CHEBI:29999"/>
        <dbReference type="ChEBI" id="CHEBI:58392"/>
        <dbReference type="ChEBI" id="CHEBI:58601"/>
        <dbReference type="ChEBI" id="CHEBI:83421"/>
    </reaction>
</comment>
<evidence type="ECO:0000313" key="23">
    <source>
        <dbReference type="Proteomes" id="UP000236291"/>
    </source>
</evidence>
<dbReference type="SUPFAM" id="SSF53738">
    <property type="entry name" value="Phosphoglucomutase, first 3 domains"/>
    <property type="match status" value="3"/>
</dbReference>
<name>A0A2K3PFA6_TRIPR</name>
<dbReference type="FunFam" id="3.40.120.10:FF:000004">
    <property type="entry name" value="Phosphoglucomutase 5"/>
    <property type="match status" value="1"/>
</dbReference>
<evidence type="ECO:0000313" key="22">
    <source>
        <dbReference type="EMBL" id="PNY13983.1"/>
    </source>
</evidence>
<dbReference type="Gene3D" id="3.40.120.10">
    <property type="entry name" value="Alpha-D-Glucose-1,6-Bisphosphate, subunit A, domain 3"/>
    <property type="match status" value="3"/>
</dbReference>
<dbReference type="PROSITE" id="PS00710">
    <property type="entry name" value="PGM_PMM"/>
    <property type="match status" value="1"/>
</dbReference>
<dbReference type="EMBL" id="ASHM01006494">
    <property type="protein sequence ID" value="PNY13983.1"/>
    <property type="molecule type" value="Genomic_DNA"/>
</dbReference>
<evidence type="ECO:0000256" key="8">
    <source>
        <dbReference type="ARBA" id="ARBA00022528"/>
    </source>
</evidence>
<comment type="subcellular location">
    <subcellularLocation>
        <location evidence="3">Plastid</location>
        <location evidence="3">Chloroplast</location>
    </subcellularLocation>
</comment>
<dbReference type="Pfam" id="PF24947">
    <property type="entry name" value="PGM1_C_vert_fung"/>
    <property type="match status" value="1"/>
</dbReference>
<feature type="domain" description="Alpha-D-phosphohexomutase alpha/beta/alpha" evidence="20">
    <location>
        <begin position="286"/>
        <end position="388"/>
    </location>
</feature>
<evidence type="ECO:0000256" key="18">
    <source>
        <dbReference type="ARBA" id="ARBA00049409"/>
    </source>
</evidence>
<dbReference type="PRINTS" id="PR00509">
    <property type="entry name" value="PGMPMM"/>
</dbReference>
<dbReference type="InterPro" id="IPR005846">
    <property type="entry name" value="A-D-PHexomutase_a/b/a-III"/>
</dbReference>
<dbReference type="GO" id="GO:0009507">
    <property type="term" value="C:chloroplast"/>
    <property type="evidence" value="ECO:0007669"/>
    <property type="project" value="UniProtKB-SubCell"/>
</dbReference>
<reference evidence="22 23" key="1">
    <citation type="journal article" date="2014" name="Am. J. Bot.">
        <title>Genome assembly and annotation for red clover (Trifolium pratense; Fabaceae).</title>
        <authorList>
            <person name="Istvanek J."/>
            <person name="Jaros M."/>
            <person name="Krenek A."/>
            <person name="Repkova J."/>
        </authorList>
    </citation>
    <scope>NUCLEOTIDE SEQUENCE [LARGE SCALE GENOMIC DNA]</scope>
    <source>
        <strain evidence="23">cv. Tatra</strain>
        <tissue evidence="22">Young leaves</tissue>
    </source>
</reference>
<feature type="domain" description="Alpha-D-phosphohexomutase alpha/beta/alpha" evidence="19">
    <location>
        <begin position="87"/>
        <end position="253"/>
    </location>
</feature>
<evidence type="ECO:0000259" key="21">
    <source>
        <dbReference type="Pfam" id="PF02880"/>
    </source>
</evidence>